<proteinExistence type="predicted"/>
<accession>A0ACC2F3G3</accession>
<name>A0ACC2F3G3_DALPE</name>
<comment type="caution">
    <text evidence="1">The sequence shown here is derived from an EMBL/GenBank/DDBJ whole genome shotgun (WGS) entry which is preliminary data.</text>
</comment>
<organism evidence="1 2">
    <name type="scientific">Dallia pectoralis</name>
    <name type="common">Alaska blackfish</name>
    <dbReference type="NCBI Taxonomy" id="75939"/>
    <lineage>
        <taxon>Eukaryota</taxon>
        <taxon>Metazoa</taxon>
        <taxon>Chordata</taxon>
        <taxon>Craniata</taxon>
        <taxon>Vertebrata</taxon>
        <taxon>Euteleostomi</taxon>
        <taxon>Actinopterygii</taxon>
        <taxon>Neopterygii</taxon>
        <taxon>Teleostei</taxon>
        <taxon>Protacanthopterygii</taxon>
        <taxon>Esociformes</taxon>
        <taxon>Umbridae</taxon>
        <taxon>Dallia</taxon>
    </lineage>
</organism>
<reference evidence="1" key="1">
    <citation type="submission" date="2021-05" db="EMBL/GenBank/DDBJ databases">
        <authorList>
            <person name="Pan Q."/>
            <person name="Jouanno E."/>
            <person name="Zahm M."/>
            <person name="Klopp C."/>
            <person name="Cabau C."/>
            <person name="Louis A."/>
            <person name="Berthelot C."/>
            <person name="Parey E."/>
            <person name="Roest Crollius H."/>
            <person name="Montfort J."/>
            <person name="Robinson-Rechavi M."/>
            <person name="Bouchez O."/>
            <person name="Lampietro C."/>
            <person name="Lopez Roques C."/>
            <person name="Donnadieu C."/>
            <person name="Postlethwait J."/>
            <person name="Bobe J."/>
            <person name="Dillon D."/>
            <person name="Chandos A."/>
            <person name="von Hippel F."/>
            <person name="Guiguen Y."/>
        </authorList>
    </citation>
    <scope>NUCLEOTIDE SEQUENCE</scope>
    <source>
        <strain evidence="1">YG-Jan2019</strain>
    </source>
</reference>
<dbReference type="Proteomes" id="UP001157502">
    <property type="component" value="Chromosome 35"/>
</dbReference>
<evidence type="ECO:0000313" key="1">
    <source>
        <dbReference type="EMBL" id="KAJ7985847.1"/>
    </source>
</evidence>
<dbReference type="EMBL" id="CM055762">
    <property type="protein sequence ID" value="KAJ7985847.1"/>
    <property type="molecule type" value="Genomic_DNA"/>
</dbReference>
<evidence type="ECO:0000313" key="2">
    <source>
        <dbReference type="Proteomes" id="UP001157502"/>
    </source>
</evidence>
<gene>
    <name evidence="1" type="ORF">DPEC_G00344720</name>
</gene>
<keyword evidence="2" id="KW-1185">Reference proteome</keyword>
<protein>
    <submittedName>
        <fullName evidence="1">Uncharacterized protein</fullName>
    </submittedName>
</protein>
<sequence length="194" mass="21322">MTSSVDERDGGRRTRAHGHLSTGADDKPSTERADLALGLSPVVSECVLETSPGRLGRPGDPGDWREDTRHGTSSPSESPAPQAEDDAIRPDALPRTRSGVIHRRRLINRSAHRRRCRDYDIIKFCTRLTPINRSNSRRSTDPTNTNRPVPVVCSPTGVLAELKLCVRQGLEVNFHRHDESNAELASNWCVGGAS</sequence>